<dbReference type="PANTHER" id="PTHR31374">
    <property type="entry name" value="AUXIN-INDUCED PROTEIN-LIKE-RELATED"/>
    <property type="match status" value="1"/>
</dbReference>
<organism evidence="4 5">
    <name type="scientific">Trapa incisa</name>
    <dbReference type="NCBI Taxonomy" id="236973"/>
    <lineage>
        <taxon>Eukaryota</taxon>
        <taxon>Viridiplantae</taxon>
        <taxon>Streptophyta</taxon>
        <taxon>Embryophyta</taxon>
        <taxon>Tracheophyta</taxon>
        <taxon>Spermatophyta</taxon>
        <taxon>Magnoliopsida</taxon>
        <taxon>eudicotyledons</taxon>
        <taxon>Gunneridae</taxon>
        <taxon>Pentapetalae</taxon>
        <taxon>rosids</taxon>
        <taxon>malvids</taxon>
        <taxon>Myrtales</taxon>
        <taxon>Lythraceae</taxon>
        <taxon>Trapa</taxon>
    </lineage>
</organism>
<accession>A0AAN7LB46</accession>
<keyword evidence="3" id="KW-0341">Growth regulation</keyword>
<dbReference type="PANTHER" id="PTHR31374:SF405">
    <property type="entry name" value="OS06G0137400 PROTEIN"/>
    <property type="match status" value="1"/>
</dbReference>
<proteinExistence type="inferred from homology"/>
<dbReference type="Pfam" id="PF02519">
    <property type="entry name" value="Auxin_inducible"/>
    <property type="match status" value="1"/>
</dbReference>
<comment type="caution">
    <text evidence="4">The sequence shown here is derived from an EMBL/GenBank/DDBJ whole genome shotgun (WGS) entry which is preliminary data.</text>
</comment>
<gene>
    <name evidence="4" type="ORF">SAY87_017020</name>
</gene>
<sequence>MAIGKPAAKMPQTAALKQILKKCSTFARRSSSSNSWVEEDGGLPRDVPRGHFAVYVGENRSRYIVPISWLGHPQFQCLLQRAEEEYGFDHDMGITIPCEEIAFRSLITSLV</sequence>
<evidence type="ECO:0000256" key="2">
    <source>
        <dbReference type="ARBA" id="ARBA00022473"/>
    </source>
</evidence>
<reference evidence="4 5" key="1">
    <citation type="journal article" date="2023" name="Hortic Res">
        <title>Pangenome of water caltrop reveals structural variations and asymmetric subgenome divergence after allopolyploidization.</title>
        <authorList>
            <person name="Zhang X."/>
            <person name="Chen Y."/>
            <person name="Wang L."/>
            <person name="Yuan Y."/>
            <person name="Fang M."/>
            <person name="Shi L."/>
            <person name="Lu R."/>
            <person name="Comes H.P."/>
            <person name="Ma Y."/>
            <person name="Chen Y."/>
            <person name="Huang G."/>
            <person name="Zhou Y."/>
            <person name="Zheng Z."/>
            <person name="Qiu Y."/>
        </authorList>
    </citation>
    <scope>NUCLEOTIDE SEQUENCE [LARGE SCALE GENOMIC DNA]</scope>
    <source>
        <tissue evidence="4">Roots</tissue>
    </source>
</reference>
<evidence type="ECO:0000313" key="5">
    <source>
        <dbReference type="Proteomes" id="UP001345219"/>
    </source>
</evidence>
<dbReference type="Proteomes" id="UP001345219">
    <property type="component" value="Chromosome 13"/>
</dbReference>
<comment type="similarity">
    <text evidence="1">Belongs to the ARG7 family.</text>
</comment>
<evidence type="ECO:0000256" key="1">
    <source>
        <dbReference type="ARBA" id="ARBA00006974"/>
    </source>
</evidence>
<name>A0AAN7LB46_9MYRT</name>
<dbReference type="AlphaFoldDB" id="A0AAN7LB46"/>
<dbReference type="EMBL" id="JAXIOK010000001">
    <property type="protein sequence ID" value="KAK4780914.1"/>
    <property type="molecule type" value="Genomic_DNA"/>
</dbReference>
<protein>
    <submittedName>
        <fullName evidence="4">Uncharacterized protein</fullName>
    </submittedName>
</protein>
<evidence type="ECO:0000256" key="3">
    <source>
        <dbReference type="ARBA" id="ARBA00022604"/>
    </source>
</evidence>
<dbReference type="GO" id="GO:0009733">
    <property type="term" value="P:response to auxin"/>
    <property type="evidence" value="ECO:0007669"/>
    <property type="project" value="InterPro"/>
</dbReference>
<keyword evidence="2" id="KW-0217">Developmental protein</keyword>
<keyword evidence="5" id="KW-1185">Reference proteome</keyword>
<dbReference type="InterPro" id="IPR003676">
    <property type="entry name" value="SAUR_fam"/>
</dbReference>
<evidence type="ECO:0000313" key="4">
    <source>
        <dbReference type="EMBL" id="KAK4780914.1"/>
    </source>
</evidence>